<evidence type="ECO:0000313" key="3">
    <source>
        <dbReference type="Proteomes" id="UP000228621"/>
    </source>
</evidence>
<keyword evidence="3" id="KW-1185">Reference proteome</keyword>
<proteinExistence type="predicted"/>
<comment type="caution">
    <text evidence="2">The sequence shown here is derived from an EMBL/GenBank/DDBJ whole genome shotgun (WGS) entry which is preliminary data.</text>
</comment>
<dbReference type="InterPro" id="IPR000873">
    <property type="entry name" value="AMP-dep_synth/lig_dom"/>
</dbReference>
<dbReference type="Proteomes" id="UP000228621">
    <property type="component" value="Unassembled WGS sequence"/>
</dbReference>
<protein>
    <submittedName>
        <fullName evidence="2">AMP-dependent synthetase</fullName>
    </submittedName>
</protein>
<dbReference type="EMBL" id="NKHF01000011">
    <property type="protein sequence ID" value="PCK33214.1"/>
    <property type="molecule type" value="Genomic_DNA"/>
</dbReference>
<dbReference type="InterPro" id="IPR042099">
    <property type="entry name" value="ANL_N_sf"/>
</dbReference>
<dbReference type="Pfam" id="PF00501">
    <property type="entry name" value="AMP-binding"/>
    <property type="match status" value="1"/>
</dbReference>
<evidence type="ECO:0000259" key="1">
    <source>
        <dbReference type="Pfam" id="PF00501"/>
    </source>
</evidence>
<dbReference type="Gene3D" id="3.30.300.30">
    <property type="match status" value="1"/>
</dbReference>
<name>A0A2A5JUQ7_PSEO7</name>
<gene>
    <name evidence="2" type="ORF">CEX98_03020</name>
</gene>
<dbReference type="RefSeq" id="WP_099640655.1">
    <property type="nucleotide sequence ID" value="NZ_NKHF01000011.1"/>
</dbReference>
<feature type="domain" description="AMP-dependent synthetase/ligase" evidence="1">
    <location>
        <begin position="195"/>
        <end position="340"/>
    </location>
</feature>
<dbReference type="OrthoDB" id="9787658at2"/>
<dbReference type="Gene3D" id="3.40.50.12780">
    <property type="entry name" value="N-terminal domain of ligase-like"/>
    <property type="match status" value="1"/>
</dbReference>
<evidence type="ECO:0000313" key="2">
    <source>
        <dbReference type="EMBL" id="PCK33214.1"/>
    </source>
</evidence>
<accession>A0A2A5JUQ7</accession>
<organism evidence="2 3">
    <name type="scientific">Pseudoalteromonas piscicida</name>
    <dbReference type="NCBI Taxonomy" id="43662"/>
    <lineage>
        <taxon>Bacteria</taxon>
        <taxon>Pseudomonadati</taxon>
        <taxon>Pseudomonadota</taxon>
        <taxon>Gammaproteobacteria</taxon>
        <taxon>Alteromonadales</taxon>
        <taxon>Pseudoalteromonadaceae</taxon>
        <taxon>Pseudoalteromonas</taxon>
    </lineage>
</organism>
<dbReference type="AlphaFoldDB" id="A0A2A5JUQ7"/>
<dbReference type="SUPFAM" id="SSF56801">
    <property type="entry name" value="Acetyl-CoA synthetase-like"/>
    <property type="match status" value="1"/>
</dbReference>
<dbReference type="InterPro" id="IPR045851">
    <property type="entry name" value="AMP-bd_C_sf"/>
</dbReference>
<reference evidence="3" key="1">
    <citation type="journal article" date="2019" name="Genome Announc.">
        <title>Draft Genome Sequence of Pseudoalteromonas piscicida Strain 36Y ROTHPW, an Hypersaline Seawater Isolate from the South Coast of Sonora, Mexico.</title>
        <authorList>
            <person name="Sanchez-Diaz R."/>
            <person name="Molina-Garza Z.J."/>
            <person name="Cruz-Suarez L.E."/>
            <person name="Selvin J."/>
            <person name="Kiran G.S."/>
            <person name="Ibarra-Gamez J.C."/>
            <person name="Gomez-Gil B."/>
            <person name="Galaviz-Silva L."/>
        </authorList>
    </citation>
    <scope>NUCLEOTIDE SEQUENCE [LARGE SCALE GENOMIC DNA]</scope>
    <source>
        <strain evidence="3">36Y_RITHPW</strain>
    </source>
</reference>
<sequence length="498" mass="55575">MQTNSAIRSKLMQLIEAELEVDIEQLDLLDDDANLLEAPLFLDSVDLMQLSAACKKAFKLSDLGELSTVTLKTLTDQITTKLTQQKQINVLETWTDQHTALSEQTLLTIIQASQNIEISGAVRVIKDNAPCDIIKSAMILLAHNITPVLSANTATTADAFSWRELPIAEQDTPPLFSSITQFLQHHSDKTIGFETSGSTGKPQTWQKSIASLHAEAVTFADTFGFGDIDYFCACVDIRHMFGFIWAFMLPLQLNKPVCYELGSTPDLQPVQDKGIAVILTPTMFDFVADQLGKQHHYLISSGAPFKGEKEQKLALLTEQKALSLRAFEVLGSTETGGIGYRPLACNETLFTKFSVVDIYQNAEHKTMLNSPFLVTNCAAFELKDKLIFTNENQFKHAGRADQIFKYAGKRYSLQSIEKVLQERFAGLRHRVFFIEDNNNNKGGELVAFVEGLSCIPTLQDIRSWFKDLPTPQVHFLAQFPENELGKITLSALQECVHE</sequence>